<dbReference type="EMBL" id="JAHDYR010000053">
    <property type="protein sequence ID" value="KAG9391582.1"/>
    <property type="molecule type" value="Genomic_DNA"/>
</dbReference>
<dbReference type="PROSITE" id="PS50011">
    <property type="entry name" value="PROTEIN_KINASE_DOM"/>
    <property type="match status" value="1"/>
</dbReference>
<protein>
    <submittedName>
        <fullName evidence="2">Protein kinase domain</fullName>
    </submittedName>
</protein>
<dbReference type="Proteomes" id="UP000717585">
    <property type="component" value="Unassembled WGS sequence"/>
</dbReference>
<evidence type="ECO:0000313" key="3">
    <source>
        <dbReference type="Proteomes" id="UP000717585"/>
    </source>
</evidence>
<dbReference type="GO" id="GO:0004672">
    <property type="term" value="F:protein kinase activity"/>
    <property type="evidence" value="ECO:0007669"/>
    <property type="project" value="InterPro"/>
</dbReference>
<dbReference type="InterPro" id="IPR050588">
    <property type="entry name" value="WNK_Ser-Thr_kinase"/>
</dbReference>
<dbReference type="InterPro" id="IPR000719">
    <property type="entry name" value="Prot_kinase_dom"/>
</dbReference>
<dbReference type="OrthoDB" id="4062651at2759"/>
<dbReference type="Gene3D" id="3.30.200.20">
    <property type="entry name" value="Phosphorylase Kinase, domain 1"/>
    <property type="match status" value="1"/>
</dbReference>
<dbReference type="SMART" id="SM00220">
    <property type="entry name" value="S_TKc"/>
    <property type="match status" value="1"/>
</dbReference>
<keyword evidence="3" id="KW-1185">Reference proteome</keyword>
<dbReference type="InterPro" id="IPR011009">
    <property type="entry name" value="Kinase-like_dom_sf"/>
</dbReference>
<evidence type="ECO:0000313" key="2">
    <source>
        <dbReference type="EMBL" id="KAG9391582.1"/>
    </source>
</evidence>
<keyword evidence="2" id="KW-0418">Kinase</keyword>
<proteinExistence type="predicted"/>
<dbReference type="PROSITE" id="PS00108">
    <property type="entry name" value="PROTEIN_KINASE_ST"/>
    <property type="match status" value="1"/>
</dbReference>
<dbReference type="InterPro" id="IPR008271">
    <property type="entry name" value="Ser/Thr_kinase_AS"/>
</dbReference>
<dbReference type="PANTHER" id="PTHR13902">
    <property type="entry name" value="SERINE/THREONINE-PROTEIN KINASE WNK WITH NO LYSINE -RELATED"/>
    <property type="match status" value="1"/>
</dbReference>
<dbReference type="SUPFAM" id="SSF56112">
    <property type="entry name" value="Protein kinase-like (PK-like)"/>
    <property type="match status" value="1"/>
</dbReference>
<sequence length="733" mass="83458">MRLAIDWPEDWQTVDATKIKKLDKCINKFAESLDDTRRVSKVASAPDFYRLKLYHTDVSNNFDFRRVCNIKVECPNNSYGEEKDVFRSTLPLHDITPEPNKRNDAKFYSGEYFEWKEDELTRSDVLIKLVTLPDDLTRKARDDLVRNLNVRAKFTPQNHPPLLHYAVGATKVLLVFKGTNSDDKRDGFYSDWPSEIIKALLKRDGSTNQARFERSIIVSGRGSSKTVYKAFDSEEKVDVAWCEIRMKDPNDKSATEKEEQEIVLLAALEHQNIISYVDYWRDEEQKKHILITELMSGTLRQYVENRPTMRLSDIAKCCRQILSGLSYIHGRTTPIIHRDLKCDNIFIDSSSGKVKIGDFGVSHVLEGTHAETLTGTPAFMAPEIFKGTYDERIDVYAFGTCVLEMATGEIPYGRECNHEFQVYDTATKGIPPDSLATVTDDTVRHFIQSCLCQRRYRPSIEDLATHPLMLGDRLEVQADGTFIVTLNLTIAGQPRDVAFQCDETEDILEDVAQQRLAELRLNETDALDISAQGLAGRIRAVLRCHPHTHYHPESPLQITDDNMHEIRNLIMPKFCNGFVAVETETQPHSLRKLCRFDPVCTKHYCQYPHLSRSDDLKKAGIAPITPANALVIWFWAIHYKGFARNNSPDDVKRANVCINTPKAQCQESACLHQTHWDPTVAEIIRDNDLHDTADDRRKLLERLHAHLAAFCRQNGLVAPPFVGAAQADEPAIA</sequence>
<organism evidence="2 3">
    <name type="scientific">Carpediemonas membranifera</name>
    <dbReference type="NCBI Taxonomy" id="201153"/>
    <lineage>
        <taxon>Eukaryota</taxon>
        <taxon>Metamonada</taxon>
        <taxon>Carpediemonas-like organisms</taxon>
        <taxon>Carpediemonas</taxon>
    </lineage>
</organism>
<comment type="caution">
    <text evidence="2">The sequence shown here is derived from an EMBL/GenBank/DDBJ whole genome shotgun (WGS) entry which is preliminary data.</text>
</comment>
<evidence type="ECO:0000259" key="1">
    <source>
        <dbReference type="PROSITE" id="PS50011"/>
    </source>
</evidence>
<dbReference type="AlphaFoldDB" id="A0A8J6E282"/>
<gene>
    <name evidence="2" type="ORF">J8273_6347</name>
</gene>
<feature type="domain" description="Protein kinase" evidence="1">
    <location>
        <begin position="213"/>
        <end position="469"/>
    </location>
</feature>
<keyword evidence="2" id="KW-0808">Transferase</keyword>
<dbReference type="GO" id="GO:0005524">
    <property type="term" value="F:ATP binding"/>
    <property type="evidence" value="ECO:0007669"/>
    <property type="project" value="InterPro"/>
</dbReference>
<accession>A0A8J6E282</accession>
<reference evidence="2" key="1">
    <citation type="submission" date="2021-05" db="EMBL/GenBank/DDBJ databases">
        <title>A free-living protist that lacks canonical eukaryotic 1 DNA replication and segregation systems.</title>
        <authorList>
            <person name="Salas-Leiva D.E."/>
            <person name="Tromer E.C."/>
            <person name="Curtis B.A."/>
            <person name="Jerlstrom-Hultqvist J."/>
            <person name="Kolisko M."/>
            <person name="Yi Z."/>
            <person name="Salas-Leiva J.S."/>
            <person name="Gallot-Lavallee L."/>
            <person name="Kops G.J.P.L."/>
            <person name="Archibald J.M."/>
            <person name="Simpson A.G.B."/>
            <person name="Roger A.J."/>
        </authorList>
    </citation>
    <scope>NUCLEOTIDE SEQUENCE</scope>
    <source>
        <strain evidence="2">BICM</strain>
    </source>
</reference>
<dbReference type="Pfam" id="PF00069">
    <property type="entry name" value="Pkinase"/>
    <property type="match status" value="1"/>
</dbReference>
<name>A0A8J6E282_9EUKA</name>
<dbReference type="Gene3D" id="1.10.510.10">
    <property type="entry name" value="Transferase(Phosphotransferase) domain 1"/>
    <property type="match status" value="1"/>
</dbReference>